<dbReference type="EMBL" id="JAGPXF010000005">
    <property type="protein sequence ID" value="KAH7242379.1"/>
    <property type="molecule type" value="Genomic_DNA"/>
</dbReference>
<keyword evidence="2 3" id="KW-0040">ANK repeat</keyword>
<accession>A0A8K0RUI0</accession>
<organism evidence="5 6">
    <name type="scientific">Fusarium tricinctum</name>
    <dbReference type="NCBI Taxonomy" id="61284"/>
    <lineage>
        <taxon>Eukaryota</taxon>
        <taxon>Fungi</taxon>
        <taxon>Dikarya</taxon>
        <taxon>Ascomycota</taxon>
        <taxon>Pezizomycotina</taxon>
        <taxon>Sordariomycetes</taxon>
        <taxon>Hypocreomycetidae</taxon>
        <taxon>Hypocreales</taxon>
        <taxon>Nectriaceae</taxon>
        <taxon>Fusarium</taxon>
        <taxon>Fusarium tricinctum species complex</taxon>
    </lineage>
</organism>
<evidence type="ECO:0000256" key="1">
    <source>
        <dbReference type="ARBA" id="ARBA00022737"/>
    </source>
</evidence>
<comment type="caution">
    <text evidence="5">The sequence shown here is derived from an EMBL/GenBank/DDBJ whole genome shotgun (WGS) entry which is preliminary data.</text>
</comment>
<feature type="repeat" description="ANK" evidence="3">
    <location>
        <begin position="399"/>
        <end position="431"/>
    </location>
</feature>
<keyword evidence="1" id="KW-0677">Repeat</keyword>
<evidence type="ECO:0000256" key="3">
    <source>
        <dbReference type="PROSITE-ProRule" id="PRU00023"/>
    </source>
</evidence>
<evidence type="ECO:0000313" key="6">
    <source>
        <dbReference type="Proteomes" id="UP000813427"/>
    </source>
</evidence>
<dbReference type="InterPro" id="IPR036770">
    <property type="entry name" value="Ankyrin_rpt-contain_sf"/>
</dbReference>
<dbReference type="InterPro" id="IPR002110">
    <property type="entry name" value="Ankyrin_rpt"/>
</dbReference>
<evidence type="ECO:0000256" key="2">
    <source>
        <dbReference type="ARBA" id="ARBA00023043"/>
    </source>
</evidence>
<dbReference type="PANTHER" id="PTHR24198:SF165">
    <property type="entry name" value="ANKYRIN REPEAT-CONTAINING PROTEIN-RELATED"/>
    <property type="match status" value="1"/>
</dbReference>
<dbReference type="Pfam" id="PF00023">
    <property type="entry name" value="Ank"/>
    <property type="match status" value="1"/>
</dbReference>
<reference evidence="5" key="1">
    <citation type="journal article" date="2021" name="Nat. Commun.">
        <title>Genetic determinants of endophytism in the Arabidopsis root mycobiome.</title>
        <authorList>
            <person name="Mesny F."/>
            <person name="Miyauchi S."/>
            <person name="Thiergart T."/>
            <person name="Pickel B."/>
            <person name="Atanasova L."/>
            <person name="Karlsson M."/>
            <person name="Huettel B."/>
            <person name="Barry K.W."/>
            <person name="Haridas S."/>
            <person name="Chen C."/>
            <person name="Bauer D."/>
            <person name="Andreopoulos W."/>
            <person name="Pangilinan J."/>
            <person name="LaButti K."/>
            <person name="Riley R."/>
            <person name="Lipzen A."/>
            <person name="Clum A."/>
            <person name="Drula E."/>
            <person name="Henrissat B."/>
            <person name="Kohler A."/>
            <person name="Grigoriev I.V."/>
            <person name="Martin F.M."/>
            <person name="Hacquard S."/>
        </authorList>
    </citation>
    <scope>NUCLEOTIDE SEQUENCE</scope>
    <source>
        <strain evidence="5">MPI-SDFR-AT-0068</strain>
    </source>
</reference>
<evidence type="ECO:0000256" key="4">
    <source>
        <dbReference type="SAM" id="MobiDB-lite"/>
    </source>
</evidence>
<dbReference type="AlphaFoldDB" id="A0A8K0RUI0"/>
<dbReference type="SMART" id="SM00248">
    <property type="entry name" value="ANK"/>
    <property type="match status" value="5"/>
</dbReference>
<proteinExistence type="predicted"/>
<name>A0A8K0RUI0_9HYPO</name>
<dbReference type="OrthoDB" id="7464126at2759"/>
<dbReference type="PROSITE" id="PS50088">
    <property type="entry name" value="ANK_REPEAT"/>
    <property type="match status" value="4"/>
</dbReference>
<sequence>MEVLGAVASSIAMIQALAAGKHVVSLIREMPDIQKDFEYMMKELGLIRSMVQAVRSMSPTDFEQDLIDNACGNLEEVTKQLEALLRKCAYETDQGDKKVWKTKKRKWLLDRSDIHKLQQRMGQAKETLHFAVTSSQTSLNSQLHTEICSTIETPQADPSSDQLSQSPQFKYRLWHLPEKLHKPHRVSAAVTSLGASTETLAGRNQSSALGSLNKLETGIPSSKMASSQNVQSLCVIQQYCWDKLLPASGQIAYFRLPNLADPKGLPSSGAKSCSYIWDPSSRRRFLRRRGSRAFWLSQDFPATANHLLRHADLDGHQTYLTQRVLSYARDDSEGVTTKVHAAIKKRAGLDEALREQPWAINTVDESGFSPLQLAILEGQVPVMEVLISAGANVEQQMYDGISVLRLAALSGNPEAVTVLLKAKCSANVADREGGTALYSAVAGGNEEVIRLLLMAGASATHRSAWGSTPLHRLGQSMQANCDVIKSTIDMLVMAGADLEAKDEVGDTPIACAIRGDNVRAVRCLVEAGSSLSSYGFYSQNLLHCASAFASLDMLECLCGLGLSDISPYQKDYRGFTPWDIFIFTHVANEWQLRGHRKPTPAEQMAFVELFQGVRDRYLQHDICILEHILSAMRKQDVTAAREGLALLIGRETNWECHDRASWYRAVDKRVQHMEWDLAMEDVEDFLVDMKKELDTPVWKFPSFWGAYLWGEDDEGWITEEESVESDWSSEEDLMEDEVPAAQDQDG</sequence>
<dbReference type="SUPFAM" id="SSF48403">
    <property type="entry name" value="Ankyrin repeat"/>
    <property type="match status" value="1"/>
</dbReference>
<dbReference type="Pfam" id="PF12796">
    <property type="entry name" value="Ank_2"/>
    <property type="match status" value="1"/>
</dbReference>
<keyword evidence="6" id="KW-1185">Reference proteome</keyword>
<protein>
    <submittedName>
        <fullName evidence="5">Ankyrin repeat-containing domain protein</fullName>
    </submittedName>
</protein>
<dbReference type="PROSITE" id="PS50297">
    <property type="entry name" value="ANK_REP_REGION"/>
    <property type="match status" value="2"/>
</dbReference>
<feature type="repeat" description="ANK" evidence="3">
    <location>
        <begin position="366"/>
        <end position="398"/>
    </location>
</feature>
<feature type="region of interest" description="Disordered" evidence="4">
    <location>
        <begin position="719"/>
        <end position="746"/>
    </location>
</feature>
<dbReference type="Proteomes" id="UP000813427">
    <property type="component" value="Unassembled WGS sequence"/>
</dbReference>
<gene>
    <name evidence="5" type="ORF">BKA59DRAFT_456957</name>
</gene>
<feature type="repeat" description="ANK" evidence="3">
    <location>
        <begin position="432"/>
        <end position="464"/>
    </location>
</feature>
<evidence type="ECO:0000313" key="5">
    <source>
        <dbReference type="EMBL" id="KAH7242379.1"/>
    </source>
</evidence>
<dbReference type="PANTHER" id="PTHR24198">
    <property type="entry name" value="ANKYRIN REPEAT AND PROTEIN KINASE DOMAIN-CONTAINING PROTEIN"/>
    <property type="match status" value="1"/>
</dbReference>
<dbReference type="Gene3D" id="1.25.40.20">
    <property type="entry name" value="Ankyrin repeat-containing domain"/>
    <property type="match status" value="1"/>
</dbReference>
<feature type="repeat" description="ANK" evidence="3">
    <location>
        <begin position="465"/>
        <end position="503"/>
    </location>
</feature>